<gene>
    <name evidence="1" type="ORF">HDC01136</name>
</gene>
<dbReference type="AlphaFoldDB" id="Q6IHT1"/>
<organism evidence="1">
    <name type="scientific">Drosophila melanogaster</name>
    <name type="common">Fruit fly</name>
    <dbReference type="NCBI Taxonomy" id="7227"/>
    <lineage>
        <taxon>Eukaryota</taxon>
        <taxon>Metazoa</taxon>
        <taxon>Ecdysozoa</taxon>
        <taxon>Arthropoda</taxon>
        <taxon>Hexapoda</taxon>
        <taxon>Insecta</taxon>
        <taxon>Pterygota</taxon>
        <taxon>Neoptera</taxon>
        <taxon>Endopterygota</taxon>
        <taxon>Diptera</taxon>
        <taxon>Brachycera</taxon>
        <taxon>Muscomorpha</taxon>
        <taxon>Ephydroidea</taxon>
        <taxon>Drosophilidae</taxon>
        <taxon>Drosophila</taxon>
        <taxon>Sophophora</taxon>
    </lineage>
</organism>
<protein>
    <submittedName>
        <fullName evidence="1">HDC01136</fullName>
    </submittedName>
</protein>
<name>Q6IHT1_DROME</name>
<evidence type="ECO:0000313" key="1">
    <source>
        <dbReference type="EMBL" id="DAA03534.1"/>
    </source>
</evidence>
<sequence length="115" mass="12539">MAIAAAKFSTTQRWKIVLLENGKSKILCALEDLYASCEAVTWAHIPLKRYWPSHWAGDISKQSLWPAAFLPNMKSINSCSSFAGDCGNEKDAATPGCILARHLHCVGEVLKGGCM</sequence>
<dbReference type="EMBL" id="BK003335">
    <property type="protein sequence ID" value="DAA03534.1"/>
    <property type="molecule type" value="Genomic_DNA"/>
</dbReference>
<accession>Q6IHT1</accession>
<reference evidence="1" key="1">
    <citation type="journal article" date="2003" name="Genome Biol.">
        <title>An integrated gene annotation and transcriptional profiling approach towards the full gene content of the Drosophila genome.</title>
        <authorList>
            <person name="Hild M."/>
            <person name="Beckmann B."/>
            <person name="Haas S.A."/>
            <person name="Koch B."/>
            <person name="Solovyev V."/>
            <person name="Busold C."/>
            <person name="Fellenberg K."/>
            <person name="Boutros M."/>
            <person name="Vingron M."/>
            <person name="Sauer F."/>
            <person name="Hoheisel J.D."/>
            <person name="Paro R."/>
        </authorList>
    </citation>
    <scope>NUCLEOTIDE SEQUENCE</scope>
</reference>
<proteinExistence type="predicted"/>